<dbReference type="InterPro" id="IPR011989">
    <property type="entry name" value="ARM-like"/>
</dbReference>
<proteinExistence type="predicted"/>
<protein>
    <submittedName>
        <fullName evidence="1 3">Uncharacterized protein</fullName>
    </submittedName>
</protein>
<keyword evidence="2" id="KW-1185">Reference proteome</keyword>
<evidence type="ECO:0000313" key="3">
    <source>
        <dbReference type="WBParaSite" id="SSLN_0001330401-mRNA-1"/>
    </source>
</evidence>
<accession>A0A183T8K8</accession>
<name>A0A183T8K8_SCHSO</name>
<dbReference type="EMBL" id="UYSU01037556">
    <property type="protein sequence ID" value="VDL99191.1"/>
    <property type="molecule type" value="Genomic_DNA"/>
</dbReference>
<evidence type="ECO:0000313" key="1">
    <source>
        <dbReference type="EMBL" id="VDL99191.1"/>
    </source>
</evidence>
<dbReference type="AlphaFoldDB" id="A0A183T8K8"/>
<sequence length="138" mass="15444">MTHQSPLASSSKLLLLRVGVTAYWRQFLTRFLHDCPRLLTHPEITPEEVEEAVSIKRMDSGLLSLQLVDISLLGVFVHGQPSVRSAIRRLLKMRSASVSQLITVAQDYADNLGDTKDSMTHEKSRVLNLIRGANEHLA</sequence>
<organism evidence="3">
    <name type="scientific">Schistocephalus solidus</name>
    <name type="common">Tapeworm</name>
    <dbReference type="NCBI Taxonomy" id="70667"/>
    <lineage>
        <taxon>Eukaryota</taxon>
        <taxon>Metazoa</taxon>
        <taxon>Spiralia</taxon>
        <taxon>Lophotrochozoa</taxon>
        <taxon>Platyhelminthes</taxon>
        <taxon>Cestoda</taxon>
        <taxon>Eucestoda</taxon>
        <taxon>Diphyllobothriidea</taxon>
        <taxon>Diphyllobothriidae</taxon>
        <taxon>Schistocephalus</taxon>
    </lineage>
</organism>
<dbReference type="Proteomes" id="UP000275846">
    <property type="component" value="Unassembled WGS sequence"/>
</dbReference>
<gene>
    <name evidence="1" type="ORF">SSLN_LOCUS12806</name>
</gene>
<dbReference type="Gene3D" id="1.25.10.10">
    <property type="entry name" value="Leucine-rich Repeat Variant"/>
    <property type="match status" value="1"/>
</dbReference>
<dbReference type="STRING" id="70667.A0A183T8K8"/>
<reference evidence="3" key="1">
    <citation type="submission" date="2016-06" db="UniProtKB">
        <authorList>
            <consortium name="WormBaseParasite"/>
        </authorList>
    </citation>
    <scope>IDENTIFICATION</scope>
</reference>
<reference evidence="1 2" key="2">
    <citation type="submission" date="2018-11" db="EMBL/GenBank/DDBJ databases">
        <authorList>
            <consortium name="Pathogen Informatics"/>
        </authorList>
    </citation>
    <scope>NUCLEOTIDE SEQUENCE [LARGE SCALE GENOMIC DNA]</scope>
    <source>
        <strain evidence="1 2">NST_G2</strain>
    </source>
</reference>
<evidence type="ECO:0000313" key="2">
    <source>
        <dbReference type="Proteomes" id="UP000275846"/>
    </source>
</evidence>
<dbReference type="WBParaSite" id="SSLN_0001330401-mRNA-1">
    <property type="protein sequence ID" value="SSLN_0001330401-mRNA-1"/>
    <property type="gene ID" value="SSLN_0001330401"/>
</dbReference>